<evidence type="ECO:0000313" key="12">
    <source>
        <dbReference type="EMBL" id="AQT47570.1"/>
    </source>
</evidence>
<dbReference type="CDD" id="cd18787">
    <property type="entry name" value="SF2_C_DEAD"/>
    <property type="match status" value="1"/>
</dbReference>
<comment type="similarity">
    <text evidence="5 7">Belongs to the DEAD box helicase family.</text>
</comment>
<organism evidence="12 13">
    <name type="scientific">Bartonella choladocola</name>
    <dbReference type="NCBI Taxonomy" id="2750995"/>
    <lineage>
        <taxon>Bacteria</taxon>
        <taxon>Pseudomonadati</taxon>
        <taxon>Pseudomonadota</taxon>
        <taxon>Alphaproteobacteria</taxon>
        <taxon>Hyphomicrobiales</taxon>
        <taxon>Bartonellaceae</taxon>
        <taxon>Bartonella</taxon>
    </lineage>
</organism>
<dbReference type="InterPro" id="IPR000629">
    <property type="entry name" value="RNA-helicase_DEAD-box_CS"/>
</dbReference>
<evidence type="ECO:0000259" key="9">
    <source>
        <dbReference type="PROSITE" id="PS51192"/>
    </source>
</evidence>
<evidence type="ECO:0000256" key="1">
    <source>
        <dbReference type="ARBA" id="ARBA00022741"/>
    </source>
</evidence>
<keyword evidence="13" id="KW-1185">Reference proteome</keyword>
<keyword evidence="4 7" id="KW-0067">ATP-binding</keyword>
<dbReference type="EMBL" id="CP015625">
    <property type="protein sequence ID" value="AQT47570.1"/>
    <property type="molecule type" value="Genomic_DNA"/>
</dbReference>
<dbReference type="InterPro" id="IPR014014">
    <property type="entry name" value="RNA_helicase_DEAD_Q_motif"/>
</dbReference>
<dbReference type="GO" id="GO:0003676">
    <property type="term" value="F:nucleic acid binding"/>
    <property type="evidence" value="ECO:0007669"/>
    <property type="project" value="InterPro"/>
</dbReference>
<feature type="domain" description="Helicase C-terminal" evidence="10">
    <location>
        <begin position="224"/>
        <end position="387"/>
    </location>
</feature>
<dbReference type="Pfam" id="PF00270">
    <property type="entry name" value="DEAD"/>
    <property type="match status" value="1"/>
</dbReference>
<evidence type="ECO:0000256" key="6">
    <source>
        <dbReference type="PROSITE-ProRule" id="PRU00552"/>
    </source>
</evidence>
<dbReference type="SUPFAM" id="SSF52540">
    <property type="entry name" value="P-loop containing nucleoside triphosphate hydrolases"/>
    <property type="match status" value="1"/>
</dbReference>
<sequence>MKTQNSNAFEALGVSPVLAKNLLKAGMTEPKPIQEQAIPSMLADCDLLGIAQTGSGKTLAFGLPILTKILALGDKRRPKTARALILAPTRELAVQIEEAIHMVAKGTHLSTALILGGVSRNSQIRRMAQGVDVLIATPGRLMDLVREKCVDLSKTDYLVLDEADRMLDMGFIKDVREIAKLVAKGRQTALFSATMPKEIEKLAETLLHDPVHVEVARQGTTAAEINQVLHNVSRRDKKDVLNKLLTNPALSSVIVFTRTKHGADAVTRNLAKTGYSVAAIHGNKSQNARQKALKGFRDGTVRVLVATDIAARGIDVPGISHVINYELPDEAESYVHRIGRTGRNGAHGEAITLYDEAIESARLKAVERVIRMKLPREDVPPQFGPLPEKPHKDHGHNEQNRADNAADGRRENNRTHRRKRVLRKTADETRMFANDFDNGAGDKEATSREESHKSSKRSRKNFGSRNNAKRNRDFDGAKTGSEKSDTRNNKPASPKRKKTASRKKPVRLRKSVRRAA</sequence>
<keyword evidence="3 7" id="KW-0347">Helicase</keyword>
<dbReference type="PROSITE" id="PS51195">
    <property type="entry name" value="Q_MOTIF"/>
    <property type="match status" value="1"/>
</dbReference>
<dbReference type="KEGG" id="bapi:BBC0122_014630"/>
<feature type="compositionally biased region" description="Basic residues" evidence="8">
    <location>
        <begin position="493"/>
        <end position="516"/>
    </location>
</feature>
<dbReference type="GO" id="GO:0016787">
    <property type="term" value="F:hydrolase activity"/>
    <property type="evidence" value="ECO:0007669"/>
    <property type="project" value="UniProtKB-KW"/>
</dbReference>
<dbReference type="PANTHER" id="PTHR47959:SF13">
    <property type="entry name" value="ATP-DEPENDENT RNA HELICASE RHLE"/>
    <property type="match status" value="1"/>
</dbReference>
<dbReference type="GO" id="GO:0003724">
    <property type="term" value="F:RNA helicase activity"/>
    <property type="evidence" value="ECO:0007669"/>
    <property type="project" value="UniProtKB-EC"/>
</dbReference>
<feature type="compositionally biased region" description="Basic and acidic residues" evidence="8">
    <location>
        <begin position="440"/>
        <end position="453"/>
    </location>
</feature>
<feature type="domain" description="DEAD-box RNA helicase Q" evidence="11">
    <location>
        <begin position="7"/>
        <end position="35"/>
    </location>
</feature>
<dbReference type="AlphaFoldDB" id="A0A1U9MIM3"/>
<dbReference type="InterPro" id="IPR001650">
    <property type="entry name" value="Helicase_C-like"/>
</dbReference>
<dbReference type="Gene3D" id="3.40.50.300">
    <property type="entry name" value="P-loop containing nucleotide triphosphate hydrolases"/>
    <property type="match status" value="2"/>
</dbReference>
<protein>
    <submittedName>
        <fullName evidence="12">ATP-dependent RNA helicase RhlE</fullName>
        <ecNumber evidence="12">3.6.4.13</ecNumber>
    </submittedName>
</protein>
<dbReference type="RefSeq" id="WP_225868090.1">
    <property type="nucleotide sequence ID" value="NZ_CP015625.1"/>
</dbReference>
<dbReference type="EC" id="3.6.4.13" evidence="12"/>
<dbReference type="PROSITE" id="PS00039">
    <property type="entry name" value="DEAD_ATP_HELICASE"/>
    <property type="match status" value="1"/>
</dbReference>
<evidence type="ECO:0000259" key="11">
    <source>
        <dbReference type="PROSITE" id="PS51195"/>
    </source>
</evidence>
<dbReference type="STRING" id="1686310.BBC0244_014710"/>
<feature type="short sequence motif" description="Q motif" evidence="6">
    <location>
        <begin position="7"/>
        <end position="35"/>
    </location>
</feature>
<keyword evidence="2 7" id="KW-0378">Hydrolase</keyword>
<dbReference type="Proteomes" id="UP000189632">
    <property type="component" value="Chromosome"/>
</dbReference>
<reference evidence="12 13" key="1">
    <citation type="submission" date="2016-11" db="EMBL/GenBank/DDBJ databases">
        <title>Comparative genomics of Bartonella apis.</title>
        <authorList>
            <person name="Engel P."/>
        </authorList>
    </citation>
    <scope>NUCLEOTIDE SEQUENCE [LARGE SCALE GENOMIC DNA]</scope>
    <source>
        <strain evidence="12 13">BBC0122</strain>
    </source>
</reference>
<accession>A0A1U9MIM3</accession>
<evidence type="ECO:0000256" key="4">
    <source>
        <dbReference type="ARBA" id="ARBA00022840"/>
    </source>
</evidence>
<dbReference type="CDD" id="cd00268">
    <property type="entry name" value="DEADc"/>
    <property type="match status" value="1"/>
</dbReference>
<dbReference type="PROSITE" id="PS51192">
    <property type="entry name" value="HELICASE_ATP_BIND_1"/>
    <property type="match status" value="1"/>
</dbReference>
<evidence type="ECO:0000256" key="7">
    <source>
        <dbReference type="RuleBase" id="RU000492"/>
    </source>
</evidence>
<evidence type="ECO:0000313" key="13">
    <source>
        <dbReference type="Proteomes" id="UP000189632"/>
    </source>
</evidence>
<dbReference type="Pfam" id="PF00271">
    <property type="entry name" value="Helicase_C"/>
    <property type="match status" value="1"/>
</dbReference>
<dbReference type="InterPro" id="IPR011545">
    <property type="entry name" value="DEAD/DEAH_box_helicase_dom"/>
</dbReference>
<keyword evidence="1 7" id="KW-0547">Nucleotide-binding</keyword>
<evidence type="ECO:0000256" key="8">
    <source>
        <dbReference type="SAM" id="MobiDB-lite"/>
    </source>
</evidence>
<dbReference type="InterPro" id="IPR014001">
    <property type="entry name" value="Helicase_ATP-bd"/>
</dbReference>
<dbReference type="SMART" id="SM00487">
    <property type="entry name" value="DEXDc"/>
    <property type="match status" value="1"/>
</dbReference>
<feature type="domain" description="Helicase ATP-binding" evidence="9">
    <location>
        <begin position="38"/>
        <end position="213"/>
    </location>
</feature>
<name>A0A1U9MIM3_9HYPH</name>
<dbReference type="InterPro" id="IPR044742">
    <property type="entry name" value="DEAD/DEAH_RhlB"/>
</dbReference>
<dbReference type="GO" id="GO:0005829">
    <property type="term" value="C:cytosol"/>
    <property type="evidence" value="ECO:0007669"/>
    <property type="project" value="TreeGrafter"/>
</dbReference>
<feature type="compositionally biased region" description="Basic and acidic residues" evidence="8">
    <location>
        <begin position="388"/>
        <end position="414"/>
    </location>
</feature>
<dbReference type="SMART" id="SM00490">
    <property type="entry name" value="HELICc"/>
    <property type="match status" value="1"/>
</dbReference>
<evidence type="ECO:0000256" key="2">
    <source>
        <dbReference type="ARBA" id="ARBA00022801"/>
    </source>
</evidence>
<proteinExistence type="inferred from homology"/>
<feature type="compositionally biased region" description="Basic and acidic residues" evidence="8">
    <location>
        <begin position="470"/>
        <end position="488"/>
    </location>
</feature>
<dbReference type="PROSITE" id="PS51194">
    <property type="entry name" value="HELICASE_CTER"/>
    <property type="match status" value="1"/>
</dbReference>
<gene>
    <name evidence="12" type="ORF">BBC0122_014630</name>
</gene>
<evidence type="ECO:0000256" key="5">
    <source>
        <dbReference type="ARBA" id="ARBA00038437"/>
    </source>
</evidence>
<dbReference type="GO" id="GO:0005524">
    <property type="term" value="F:ATP binding"/>
    <property type="evidence" value="ECO:0007669"/>
    <property type="project" value="UniProtKB-KW"/>
</dbReference>
<evidence type="ECO:0000259" key="10">
    <source>
        <dbReference type="PROSITE" id="PS51194"/>
    </source>
</evidence>
<evidence type="ECO:0000256" key="3">
    <source>
        <dbReference type="ARBA" id="ARBA00022806"/>
    </source>
</evidence>
<dbReference type="PANTHER" id="PTHR47959">
    <property type="entry name" value="ATP-DEPENDENT RNA HELICASE RHLE-RELATED"/>
    <property type="match status" value="1"/>
</dbReference>
<dbReference type="InterPro" id="IPR027417">
    <property type="entry name" value="P-loop_NTPase"/>
</dbReference>
<feature type="region of interest" description="Disordered" evidence="8">
    <location>
        <begin position="377"/>
        <end position="516"/>
    </location>
</feature>
<dbReference type="InterPro" id="IPR050079">
    <property type="entry name" value="DEAD_box_RNA_helicase"/>
</dbReference>